<feature type="compositionally biased region" description="Low complexity" evidence="1">
    <location>
        <begin position="184"/>
        <end position="194"/>
    </location>
</feature>
<name>A0AAD5TGN3_9FUNG</name>
<evidence type="ECO:0000256" key="1">
    <source>
        <dbReference type="SAM" id="MobiDB-lite"/>
    </source>
</evidence>
<sequence length="327" mass="35527">MSVEANCGSTTLSKIKSFFVRPVHKNQQKRSKWQDSAAPSADGKPYVVHTADLSDDDVTTHSGGDLRGELIKSFSLPPPVTFRRVPARPGLVPCDLVEAYIPAALKMLYDSRSYSTTYRGIEFGEEEFNAVFGRRVRGSHPELSVCLLHEDTGQPAYVTAVTDLREALDNWKAAQDAAANPPTSRRASVVSSRSQKPAAPPSIAIRTFLECGHRTMQILYGKFRDVPYGAMIYVGATAADRSCVGTNISVWAFQIMVEKARQAGYVGSAGWSSHPAMAKIAKMFGGVPIDTVDASEIEIDGRKLYEERGDGEIGTVFAGCFPDIVDA</sequence>
<keyword evidence="3" id="KW-1185">Reference proteome</keyword>
<proteinExistence type="predicted"/>
<comment type="caution">
    <text evidence="2">The sequence shown here is derived from an EMBL/GenBank/DDBJ whole genome shotgun (WGS) entry which is preliminary data.</text>
</comment>
<reference evidence="2" key="1">
    <citation type="submission" date="2020-05" db="EMBL/GenBank/DDBJ databases">
        <title>Phylogenomic resolution of chytrid fungi.</title>
        <authorList>
            <person name="Stajich J.E."/>
            <person name="Amses K."/>
            <person name="Simmons R."/>
            <person name="Seto K."/>
            <person name="Myers J."/>
            <person name="Bonds A."/>
            <person name="Quandt C.A."/>
            <person name="Barry K."/>
            <person name="Liu P."/>
            <person name="Grigoriev I."/>
            <person name="Longcore J.E."/>
            <person name="James T.Y."/>
        </authorList>
    </citation>
    <scope>NUCLEOTIDE SEQUENCE</scope>
    <source>
        <strain evidence="2">JEL0379</strain>
    </source>
</reference>
<gene>
    <name evidence="2" type="ORF">HDU87_007333</name>
</gene>
<organism evidence="2 3">
    <name type="scientific">Geranomyces variabilis</name>
    <dbReference type="NCBI Taxonomy" id="109894"/>
    <lineage>
        <taxon>Eukaryota</taxon>
        <taxon>Fungi</taxon>
        <taxon>Fungi incertae sedis</taxon>
        <taxon>Chytridiomycota</taxon>
        <taxon>Chytridiomycota incertae sedis</taxon>
        <taxon>Chytridiomycetes</taxon>
        <taxon>Spizellomycetales</taxon>
        <taxon>Powellomycetaceae</taxon>
        <taxon>Geranomyces</taxon>
    </lineage>
</organism>
<feature type="region of interest" description="Disordered" evidence="1">
    <location>
        <begin position="175"/>
        <end position="198"/>
    </location>
</feature>
<protein>
    <submittedName>
        <fullName evidence="2">Uncharacterized protein</fullName>
    </submittedName>
</protein>
<accession>A0AAD5TGN3</accession>
<dbReference type="Proteomes" id="UP001212152">
    <property type="component" value="Unassembled WGS sequence"/>
</dbReference>
<dbReference type="AlphaFoldDB" id="A0AAD5TGN3"/>
<dbReference type="EMBL" id="JADGJQ010000069">
    <property type="protein sequence ID" value="KAJ3173830.1"/>
    <property type="molecule type" value="Genomic_DNA"/>
</dbReference>
<evidence type="ECO:0000313" key="3">
    <source>
        <dbReference type="Proteomes" id="UP001212152"/>
    </source>
</evidence>
<evidence type="ECO:0000313" key="2">
    <source>
        <dbReference type="EMBL" id="KAJ3173830.1"/>
    </source>
</evidence>